<evidence type="ECO:0000313" key="10">
    <source>
        <dbReference type="EMBL" id="MUG44459.1"/>
    </source>
</evidence>
<dbReference type="RefSeq" id="WP_155609844.1">
    <property type="nucleotide sequence ID" value="NZ_WNZW01000001.1"/>
</dbReference>
<dbReference type="Proteomes" id="UP000447876">
    <property type="component" value="Unassembled WGS sequence"/>
</dbReference>
<feature type="DNA-binding region" description="OmpR/PhoB-type" evidence="7">
    <location>
        <begin position="124"/>
        <end position="222"/>
    </location>
</feature>
<keyword evidence="4 7" id="KW-0238">DNA-binding</keyword>
<dbReference type="Pfam" id="PF00072">
    <property type="entry name" value="Response_reg"/>
    <property type="match status" value="1"/>
</dbReference>
<dbReference type="OrthoDB" id="9790442at2"/>
<keyword evidence="3" id="KW-0805">Transcription regulation</keyword>
<dbReference type="CDD" id="cd19935">
    <property type="entry name" value="REC_OmpR_CusR-like"/>
    <property type="match status" value="1"/>
</dbReference>
<feature type="domain" description="OmpR/PhoB-type" evidence="9">
    <location>
        <begin position="124"/>
        <end position="222"/>
    </location>
</feature>
<organism evidence="10 11">
    <name type="scientific">Paenibacillus woosongensis</name>
    <dbReference type="NCBI Taxonomy" id="307580"/>
    <lineage>
        <taxon>Bacteria</taxon>
        <taxon>Bacillati</taxon>
        <taxon>Bacillota</taxon>
        <taxon>Bacilli</taxon>
        <taxon>Bacillales</taxon>
        <taxon>Paenibacillaceae</taxon>
        <taxon>Paenibacillus</taxon>
    </lineage>
</organism>
<evidence type="ECO:0000256" key="4">
    <source>
        <dbReference type="ARBA" id="ARBA00023125"/>
    </source>
</evidence>
<dbReference type="InterPro" id="IPR011006">
    <property type="entry name" value="CheY-like_superfamily"/>
</dbReference>
<feature type="modified residue" description="4-aspartylphosphate" evidence="6">
    <location>
        <position position="51"/>
    </location>
</feature>
<dbReference type="SMART" id="SM00862">
    <property type="entry name" value="Trans_reg_C"/>
    <property type="match status" value="1"/>
</dbReference>
<comment type="caution">
    <text evidence="10">The sequence shown here is derived from an EMBL/GenBank/DDBJ whole genome shotgun (WGS) entry which is preliminary data.</text>
</comment>
<dbReference type="SMART" id="SM00448">
    <property type="entry name" value="REC"/>
    <property type="match status" value="1"/>
</dbReference>
<dbReference type="PROSITE" id="PS50110">
    <property type="entry name" value="RESPONSE_REGULATORY"/>
    <property type="match status" value="1"/>
</dbReference>
<dbReference type="GO" id="GO:0006355">
    <property type="term" value="P:regulation of DNA-templated transcription"/>
    <property type="evidence" value="ECO:0007669"/>
    <property type="project" value="InterPro"/>
</dbReference>
<keyword evidence="1 6" id="KW-0597">Phosphoprotein</keyword>
<evidence type="ECO:0000313" key="11">
    <source>
        <dbReference type="Proteomes" id="UP000447876"/>
    </source>
</evidence>
<name>A0A7X3CM48_9BACL</name>
<evidence type="ECO:0000256" key="7">
    <source>
        <dbReference type="PROSITE-ProRule" id="PRU01091"/>
    </source>
</evidence>
<keyword evidence="5" id="KW-0804">Transcription</keyword>
<dbReference type="PROSITE" id="PS51755">
    <property type="entry name" value="OMPR_PHOB"/>
    <property type="match status" value="1"/>
</dbReference>
<dbReference type="Gene3D" id="1.10.10.10">
    <property type="entry name" value="Winged helix-like DNA-binding domain superfamily/Winged helix DNA-binding domain"/>
    <property type="match status" value="1"/>
</dbReference>
<dbReference type="CDD" id="cd00383">
    <property type="entry name" value="trans_reg_C"/>
    <property type="match status" value="1"/>
</dbReference>
<gene>
    <name evidence="10" type="ORF">GNP95_05530</name>
</gene>
<dbReference type="InterPro" id="IPR036388">
    <property type="entry name" value="WH-like_DNA-bd_sf"/>
</dbReference>
<accession>A0A7X3CM48</accession>
<dbReference type="Pfam" id="PF00486">
    <property type="entry name" value="Trans_reg_C"/>
    <property type="match status" value="1"/>
</dbReference>
<dbReference type="Gene3D" id="6.10.250.690">
    <property type="match status" value="1"/>
</dbReference>
<evidence type="ECO:0000256" key="1">
    <source>
        <dbReference type="ARBA" id="ARBA00022553"/>
    </source>
</evidence>
<dbReference type="Gene3D" id="3.40.50.2300">
    <property type="match status" value="1"/>
</dbReference>
<evidence type="ECO:0000259" key="8">
    <source>
        <dbReference type="PROSITE" id="PS50110"/>
    </source>
</evidence>
<dbReference type="PANTHER" id="PTHR48111">
    <property type="entry name" value="REGULATOR OF RPOS"/>
    <property type="match status" value="1"/>
</dbReference>
<evidence type="ECO:0000256" key="6">
    <source>
        <dbReference type="PROSITE-ProRule" id="PRU00169"/>
    </source>
</evidence>
<dbReference type="InterPro" id="IPR001789">
    <property type="entry name" value="Sig_transdc_resp-reg_receiver"/>
</dbReference>
<protein>
    <submittedName>
        <fullName evidence="10">Response regulator</fullName>
    </submittedName>
</protein>
<proteinExistence type="predicted"/>
<dbReference type="GO" id="GO:0000156">
    <property type="term" value="F:phosphorelay response regulator activity"/>
    <property type="evidence" value="ECO:0007669"/>
    <property type="project" value="TreeGrafter"/>
</dbReference>
<dbReference type="GO" id="GO:0000976">
    <property type="term" value="F:transcription cis-regulatory region binding"/>
    <property type="evidence" value="ECO:0007669"/>
    <property type="project" value="TreeGrafter"/>
</dbReference>
<dbReference type="InterPro" id="IPR001867">
    <property type="entry name" value="OmpR/PhoB-type_DNA-bd"/>
</dbReference>
<keyword evidence="2" id="KW-0902">Two-component regulatory system</keyword>
<evidence type="ECO:0000259" key="9">
    <source>
        <dbReference type="PROSITE" id="PS51755"/>
    </source>
</evidence>
<evidence type="ECO:0000256" key="2">
    <source>
        <dbReference type="ARBA" id="ARBA00023012"/>
    </source>
</evidence>
<dbReference type="PANTHER" id="PTHR48111:SF1">
    <property type="entry name" value="TWO-COMPONENT RESPONSE REGULATOR ORR33"/>
    <property type="match status" value="1"/>
</dbReference>
<dbReference type="InterPro" id="IPR039420">
    <property type="entry name" value="WalR-like"/>
</dbReference>
<sequence>MRMLVIGDEQDLASAIKKGLEMEGFAVDIALDGEEGCHLAEIHAYDIIILDLNLPDRDGLDVLQHIRHLSKQIRVLILTALSDTPSRVKGLNLGADDYLGKPFDFEELKARIRALLRRDLLRESPLLTYGPIELNPITKTATCAGQQLTLTRKEFAILQYFLSHPDQVISSEELVEHVWDQHADPFSSSVRVHITTLRSKIRSIIHANFLNTVPGYGYQLNKQIEELPK</sequence>
<dbReference type="GO" id="GO:0032993">
    <property type="term" value="C:protein-DNA complex"/>
    <property type="evidence" value="ECO:0007669"/>
    <property type="project" value="TreeGrafter"/>
</dbReference>
<dbReference type="AlphaFoldDB" id="A0A7X3CM48"/>
<reference evidence="10 11" key="1">
    <citation type="submission" date="2019-11" db="EMBL/GenBank/DDBJ databases">
        <title>Draft genome sequences of five Paenibacillus species of dairy origin.</title>
        <authorList>
            <person name="Olajide A.M."/>
            <person name="Chen S."/>
            <person name="Lapointe G."/>
        </authorList>
    </citation>
    <scope>NUCLEOTIDE SEQUENCE [LARGE SCALE GENOMIC DNA]</scope>
    <source>
        <strain evidence="10 11">12CR55</strain>
    </source>
</reference>
<dbReference type="SUPFAM" id="SSF52172">
    <property type="entry name" value="CheY-like"/>
    <property type="match status" value="1"/>
</dbReference>
<evidence type="ECO:0000256" key="3">
    <source>
        <dbReference type="ARBA" id="ARBA00023015"/>
    </source>
</evidence>
<dbReference type="GO" id="GO:0005829">
    <property type="term" value="C:cytosol"/>
    <property type="evidence" value="ECO:0007669"/>
    <property type="project" value="TreeGrafter"/>
</dbReference>
<evidence type="ECO:0000256" key="5">
    <source>
        <dbReference type="ARBA" id="ARBA00023163"/>
    </source>
</evidence>
<dbReference type="EMBL" id="WNZW01000001">
    <property type="protein sequence ID" value="MUG44459.1"/>
    <property type="molecule type" value="Genomic_DNA"/>
</dbReference>
<feature type="domain" description="Response regulatory" evidence="8">
    <location>
        <begin position="2"/>
        <end position="116"/>
    </location>
</feature>